<accession>A0A4U0QN39</accession>
<dbReference type="AlphaFoldDB" id="A0A4U0QN39"/>
<reference evidence="1 2" key="1">
    <citation type="submission" date="2019-04" db="EMBL/GenBank/DDBJ databases">
        <title>Chitiniphilus eburnea sp. nov., a novel chitinolytic bacterium isolated from aquaculture sludge.</title>
        <authorList>
            <person name="Sheng M."/>
        </authorList>
    </citation>
    <scope>NUCLEOTIDE SEQUENCE [LARGE SCALE GENOMIC DNA]</scope>
    <source>
        <strain evidence="1 2">HX-2-15</strain>
    </source>
</reference>
<organism evidence="1 2">
    <name type="scientific">Chitiniphilus eburneus</name>
    <dbReference type="NCBI Taxonomy" id="2571148"/>
    <lineage>
        <taxon>Bacteria</taxon>
        <taxon>Pseudomonadati</taxon>
        <taxon>Pseudomonadota</taxon>
        <taxon>Betaproteobacteria</taxon>
        <taxon>Neisseriales</taxon>
        <taxon>Chitinibacteraceae</taxon>
        <taxon>Chitiniphilus</taxon>
    </lineage>
</organism>
<comment type="caution">
    <text evidence="1">The sequence shown here is derived from an EMBL/GenBank/DDBJ whole genome shotgun (WGS) entry which is preliminary data.</text>
</comment>
<dbReference type="OrthoDB" id="2991334at2"/>
<dbReference type="RefSeq" id="WP_136772009.1">
    <property type="nucleotide sequence ID" value="NZ_SUMF01000002.1"/>
</dbReference>
<name>A0A4U0QN39_9NEIS</name>
<gene>
    <name evidence="1" type="ORF">FAZ21_04175</name>
</gene>
<protein>
    <submittedName>
        <fullName evidence="1">Uncharacterized protein</fullName>
    </submittedName>
</protein>
<dbReference type="EMBL" id="SUMF01000002">
    <property type="protein sequence ID" value="TJZ77534.1"/>
    <property type="molecule type" value="Genomic_DNA"/>
</dbReference>
<keyword evidence="2" id="KW-1185">Reference proteome</keyword>
<evidence type="ECO:0000313" key="1">
    <source>
        <dbReference type="EMBL" id="TJZ77534.1"/>
    </source>
</evidence>
<proteinExistence type="predicted"/>
<evidence type="ECO:0000313" key="2">
    <source>
        <dbReference type="Proteomes" id="UP000310016"/>
    </source>
</evidence>
<sequence>MAAYHQVGYNSESIILEQDLDAFRGVILSPVNYAPEETTKQAAQYRNRHRHDTLIFDPQLYLPRSERGALARWPYFPADMDTSDHSDLAWWDQINKLLISSLQHIDLDSICSPAPHPRVFNDDYYARLVAIANSLHAQLGDGKPKAMLTAHVGMQDLASPMRYMAVATLMSRFKGRDIYLTLCDDTKPRRERTNTAELEGAARLIRVLSSIGYQVTVAFSSTEMILWKAAGATNNAAGKYFNLRRFSLSRWEEEKTTGGAAALPYWLEPSLLAFLREADLLRFQREFVISSCHDNNPYSQKILAALSNTRKQPAWSALAQQQFLFWFANCEASVTSLDEADRLLGAAAVQWEAIRNAKLKFEEELNDGRWIQPWRVVLNQLAKKAD</sequence>
<dbReference type="Proteomes" id="UP000310016">
    <property type="component" value="Unassembled WGS sequence"/>
</dbReference>